<evidence type="ECO:0000313" key="2">
    <source>
        <dbReference type="EMBL" id="QJQ32348.1"/>
    </source>
</evidence>
<dbReference type="KEGG" id="slan:GV829_07695"/>
<feature type="signal peptide" evidence="1">
    <location>
        <begin position="1"/>
        <end position="26"/>
    </location>
</feature>
<accession>A0A6M4ATA9</accession>
<evidence type="ECO:0000256" key="1">
    <source>
        <dbReference type="SAM" id="SignalP"/>
    </source>
</evidence>
<organism evidence="2 3">
    <name type="scientific">Sphingomonas lacunae</name>
    <dbReference type="NCBI Taxonomy" id="2698828"/>
    <lineage>
        <taxon>Bacteria</taxon>
        <taxon>Pseudomonadati</taxon>
        <taxon>Pseudomonadota</taxon>
        <taxon>Alphaproteobacteria</taxon>
        <taxon>Sphingomonadales</taxon>
        <taxon>Sphingomonadaceae</taxon>
        <taxon>Sphingomonas</taxon>
    </lineage>
</organism>
<evidence type="ECO:0000313" key="3">
    <source>
        <dbReference type="Proteomes" id="UP000503018"/>
    </source>
</evidence>
<feature type="chain" id="PRO_5026733412" evidence="1">
    <location>
        <begin position="27"/>
        <end position="620"/>
    </location>
</feature>
<gene>
    <name evidence="2" type="ORF">GV829_07695</name>
</gene>
<proteinExistence type="predicted"/>
<sequence length="620" mass="69694">MESFPMRRIAASLPLIALAFTSPALAHSTTPAGTPAPAAATAEAPNPAHDALWQLFRDSDEASMRRNPLGALFRGDMRYADQLGDNITDAYFNGERAAAEADLAALQRIDRAALNPTDQLAYDVFAYTQRDTLRSLQPEILALNVVRPINHFFGFHTFYPTFASGRGAAPFRTVEDYENNLKRHTQFATLIDRSVGRFREGLASGVVETRMTIDNVISQLNTQLEQPLEESPYWGPATNFPESFTPEQRAEQTEKLRRSLTTEIFPALTRLRDFLRDDYVAQARTEVGLSSMRGGEALYRQMIEQTTTLPLEPEEVHQLGLSEVARIHGEMERIRAQVGFTGTLQEFFQHLRTDPQFKESSRESLTQRYYDVGRLVDAQIGRFFSSLPRAGLEIRPYEPFRERFEAGGSYQSGTPDGSRPGIFYFNAYDLPSRTTPGITTLYLHEGAPGHHFQISLAQENEALPPFMRFGGNTAYVEGWALYAETLGFDMGLYDDPYQRFGTLSDEMLRAMRLVVDTGIHAKGWTREQAIDYMLANSDMGRTDATAEVERYIAIPSQALAYKVGALTIQRLRRKAETELGDRFDIRAFHAQVLMTGSLPLPILEEKIDRWIAEVKAGNPA</sequence>
<dbReference type="InterPro" id="IPR010281">
    <property type="entry name" value="DUF885"/>
</dbReference>
<reference evidence="2 3" key="1">
    <citation type="submission" date="2020-01" db="EMBL/GenBank/DDBJ databases">
        <title>Sphingomonas sp. strain CSW-10.</title>
        <authorList>
            <person name="Chen W.-M."/>
        </authorList>
    </citation>
    <scope>NUCLEOTIDE SEQUENCE [LARGE SCALE GENOMIC DNA]</scope>
    <source>
        <strain evidence="2 3">CSW-10</strain>
    </source>
</reference>
<keyword evidence="3" id="KW-1185">Reference proteome</keyword>
<protein>
    <submittedName>
        <fullName evidence="2">DUF885 domain-containing protein</fullName>
    </submittedName>
</protein>
<dbReference type="PANTHER" id="PTHR33361">
    <property type="entry name" value="GLR0591 PROTEIN"/>
    <property type="match status" value="1"/>
</dbReference>
<name>A0A6M4ATA9_9SPHN</name>
<dbReference type="EMBL" id="CP053015">
    <property type="protein sequence ID" value="QJQ32348.1"/>
    <property type="molecule type" value="Genomic_DNA"/>
</dbReference>
<dbReference type="AlphaFoldDB" id="A0A6M4ATA9"/>
<dbReference type="PANTHER" id="PTHR33361:SF16">
    <property type="entry name" value="DUF885 DOMAIN-CONTAINING PROTEIN"/>
    <property type="match status" value="1"/>
</dbReference>
<dbReference type="Pfam" id="PF05960">
    <property type="entry name" value="DUF885"/>
    <property type="match status" value="1"/>
</dbReference>
<dbReference type="Proteomes" id="UP000503018">
    <property type="component" value="Chromosome"/>
</dbReference>
<keyword evidence="1" id="KW-0732">Signal</keyword>